<comment type="caution">
    <text evidence="1">The sequence shown here is derived from an EMBL/GenBank/DDBJ whole genome shotgun (WGS) entry which is preliminary data.</text>
</comment>
<gene>
    <name evidence="1" type="ORF">KIN20_025317</name>
</gene>
<evidence type="ECO:0000313" key="1">
    <source>
        <dbReference type="EMBL" id="KAJ1365093.1"/>
    </source>
</evidence>
<accession>A0AAD5MY98</accession>
<proteinExistence type="predicted"/>
<dbReference type="Proteomes" id="UP001196413">
    <property type="component" value="Unassembled WGS sequence"/>
</dbReference>
<sequence length="102" mass="11754">MSLNIFLPSVMQQINSAFIVILGFKEGCRSSTHMIDVSELLLTQEVLQKPEEVRQRQVRTVRPMTQQLPAQFGHVHPVSLATCSLALSRSRRKLQRRRRDRA</sequence>
<evidence type="ECO:0000313" key="2">
    <source>
        <dbReference type="Proteomes" id="UP001196413"/>
    </source>
</evidence>
<protein>
    <submittedName>
        <fullName evidence="1">Uncharacterized protein</fullName>
    </submittedName>
</protein>
<keyword evidence="2" id="KW-1185">Reference proteome</keyword>
<organism evidence="1 2">
    <name type="scientific">Parelaphostrongylus tenuis</name>
    <name type="common">Meningeal worm</name>
    <dbReference type="NCBI Taxonomy" id="148309"/>
    <lineage>
        <taxon>Eukaryota</taxon>
        <taxon>Metazoa</taxon>
        <taxon>Ecdysozoa</taxon>
        <taxon>Nematoda</taxon>
        <taxon>Chromadorea</taxon>
        <taxon>Rhabditida</taxon>
        <taxon>Rhabditina</taxon>
        <taxon>Rhabditomorpha</taxon>
        <taxon>Strongyloidea</taxon>
        <taxon>Metastrongylidae</taxon>
        <taxon>Parelaphostrongylus</taxon>
    </lineage>
</organism>
<dbReference type="EMBL" id="JAHQIW010005172">
    <property type="protein sequence ID" value="KAJ1365093.1"/>
    <property type="molecule type" value="Genomic_DNA"/>
</dbReference>
<dbReference type="AlphaFoldDB" id="A0AAD5MY98"/>
<reference evidence="1" key="1">
    <citation type="submission" date="2021-06" db="EMBL/GenBank/DDBJ databases">
        <title>Parelaphostrongylus tenuis whole genome reference sequence.</title>
        <authorList>
            <person name="Garwood T.J."/>
            <person name="Larsen P.A."/>
            <person name="Fountain-Jones N.M."/>
            <person name="Garbe J.R."/>
            <person name="Macchietto M.G."/>
            <person name="Kania S.A."/>
            <person name="Gerhold R.W."/>
            <person name="Richards J.E."/>
            <person name="Wolf T.M."/>
        </authorList>
    </citation>
    <scope>NUCLEOTIDE SEQUENCE</scope>
    <source>
        <strain evidence="1">MNPRO001-30</strain>
        <tissue evidence="1">Meninges</tissue>
    </source>
</reference>
<name>A0AAD5MY98_PARTN</name>